<sequence length="652" mass="72442">MLGNWPGQYPCNDIGITDDSLVNPELEGINAWSLTTTTSNPTEYPQQGQGSSTGITGGALARSTFENARQGSPIQTDLKTSREGSPGFPEMTVNKPAIRNNRNPLSEMPTTSFTVVRGTDDRAGRTQAPVISVRGAGQDNRRGGPSQDGGRGIVSTRIQPSGKLSDAERTNEYEWRKFKVVRKVKKVLKSGGAQAGKPRLPEDVTDQLLEIIIDMSDSFLVFEDKPQEVAIVLEEVILQAVEETAEDDDYQREFITLLQKLSSIIKNFEKELKSALKLVEAKHIQAFTGAHTEKIGLSYCRFLGRLLFGFSVLPCPTKVMLEELISLLTNKWIIFNEKGTNHNAEVTEMSFAKCLKVVMKEIGPCYPEKKWKNLLEAVRGQIFGKRSQTVKEIFLEILLHSETLPRSSTAAEPAVNRSNEPADSEDSSTSKDNKEKDDASQSNDGSKTEKERSSTSESGISEESPVIDVGKSEPKSPSPTLSPYNDSMKATYLSTKVRCSSRGRDHANDDVKSQTMGSGIEERNKTAASDNREAFDWWDLETTVNKVSGHLPKEKDAVREVRDDCISKQDNPERIKQGHQETKQGHHVPRRGHHVSKMDHQAPKEGHHVPEQVNREQQARENESSANVKDEATEIWDDELITNPPLYCILAL</sequence>
<dbReference type="OrthoDB" id="5977943at2759"/>
<feature type="compositionally biased region" description="Basic and acidic residues" evidence="1">
    <location>
        <begin position="520"/>
        <end position="530"/>
    </location>
</feature>
<feature type="compositionally biased region" description="Basic and acidic residues" evidence="1">
    <location>
        <begin position="502"/>
        <end position="512"/>
    </location>
</feature>
<feature type="compositionally biased region" description="Polar residues" evidence="1">
    <location>
        <begin position="100"/>
        <end position="109"/>
    </location>
</feature>
<proteinExistence type="predicted"/>
<reference evidence="2 3" key="1">
    <citation type="journal article" date="2017" name="PLoS Biol.">
        <title>The sea cucumber genome provides insights into morphological evolution and visceral regeneration.</title>
        <authorList>
            <person name="Zhang X."/>
            <person name="Sun L."/>
            <person name="Yuan J."/>
            <person name="Sun Y."/>
            <person name="Gao Y."/>
            <person name="Zhang L."/>
            <person name="Li S."/>
            <person name="Dai H."/>
            <person name="Hamel J.F."/>
            <person name="Liu C."/>
            <person name="Yu Y."/>
            <person name="Liu S."/>
            <person name="Lin W."/>
            <person name="Guo K."/>
            <person name="Jin S."/>
            <person name="Xu P."/>
            <person name="Storey K.B."/>
            <person name="Huan P."/>
            <person name="Zhang T."/>
            <person name="Zhou Y."/>
            <person name="Zhang J."/>
            <person name="Lin C."/>
            <person name="Li X."/>
            <person name="Xing L."/>
            <person name="Huo D."/>
            <person name="Sun M."/>
            <person name="Wang L."/>
            <person name="Mercier A."/>
            <person name="Li F."/>
            <person name="Yang H."/>
            <person name="Xiang J."/>
        </authorList>
    </citation>
    <scope>NUCLEOTIDE SEQUENCE [LARGE SCALE GENOMIC DNA]</scope>
    <source>
        <strain evidence="2">Shaxun</strain>
        <tissue evidence="2">Muscle</tissue>
    </source>
</reference>
<evidence type="ECO:0000313" key="3">
    <source>
        <dbReference type="Proteomes" id="UP000230750"/>
    </source>
</evidence>
<dbReference type="AlphaFoldDB" id="A0A2G8KG19"/>
<keyword evidence="3" id="KW-1185">Reference proteome</keyword>
<protein>
    <submittedName>
        <fullName evidence="2">Uncharacterized protein</fullName>
    </submittedName>
</protein>
<evidence type="ECO:0000313" key="2">
    <source>
        <dbReference type="EMBL" id="PIK46905.1"/>
    </source>
</evidence>
<comment type="caution">
    <text evidence="2">The sequence shown here is derived from an EMBL/GenBank/DDBJ whole genome shotgun (WGS) entry which is preliminary data.</text>
</comment>
<feature type="compositionally biased region" description="Basic and acidic residues" evidence="1">
    <location>
        <begin position="558"/>
        <end position="584"/>
    </location>
</feature>
<dbReference type="Proteomes" id="UP000230750">
    <property type="component" value="Unassembled WGS sequence"/>
</dbReference>
<feature type="compositionally biased region" description="Polar residues" evidence="1">
    <location>
        <begin position="406"/>
        <end position="421"/>
    </location>
</feature>
<evidence type="ECO:0000256" key="1">
    <source>
        <dbReference type="SAM" id="MobiDB-lite"/>
    </source>
</evidence>
<gene>
    <name evidence="2" type="ORF">BSL78_16231</name>
</gene>
<feature type="region of interest" description="Disordered" evidence="1">
    <location>
        <begin position="558"/>
        <end position="633"/>
    </location>
</feature>
<organism evidence="2 3">
    <name type="scientific">Stichopus japonicus</name>
    <name type="common">Sea cucumber</name>
    <dbReference type="NCBI Taxonomy" id="307972"/>
    <lineage>
        <taxon>Eukaryota</taxon>
        <taxon>Metazoa</taxon>
        <taxon>Echinodermata</taxon>
        <taxon>Eleutherozoa</taxon>
        <taxon>Echinozoa</taxon>
        <taxon>Holothuroidea</taxon>
        <taxon>Aspidochirotacea</taxon>
        <taxon>Aspidochirotida</taxon>
        <taxon>Stichopodidae</taxon>
        <taxon>Apostichopus</taxon>
    </lineage>
</organism>
<dbReference type="EMBL" id="MRZV01000614">
    <property type="protein sequence ID" value="PIK46905.1"/>
    <property type="molecule type" value="Genomic_DNA"/>
</dbReference>
<accession>A0A2G8KG19</accession>
<feature type="compositionally biased region" description="Basic and acidic residues" evidence="1">
    <location>
        <begin position="428"/>
        <end position="439"/>
    </location>
</feature>
<feature type="compositionally biased region" description="Basic and acidic residues" evidence="1">
    <location>
        <begin position="596"/>
        <end position="632"/>
    </location>
</feature>
<feature type="compositionally biased region" description="Low complexity" evidence="1">
    <location>
        <begin position="455"/>
        <end position="464"/>
    </location>
</feature>
<feature type="region of interest" description="Disordered" evidence="1">
    <location>
        <begin position="37"/>
        <end position="109"/>
    </location>
</feature>
<feature type="region of interest" description="Disordered" evidence="1">
    <location>
        <begin position="406"/>
        <end position="530"/>
    </location>
</feature>
<feature type="compositionally biased region" description="Basic residues" evidence="1">
    <location>
        <begin position="585"/>
        <end position="595"/>
    </location>
</feature>
<name>A0A2G8KG19_STIJA</name>
<feature type="compositionally biased region" description="Polar residues" evidence="1">
    <location>
        <begin position="64"/>
        <end position="78"/>
    </location>
</feature>
<feature type="region of interest" description="Disordered" evidence="1">
    <location>
        <begin position="132"/>
        <end position="165"/>
    </location>
</feature>